<keyword evidence="5" id="KW-1185">Reference proteome</keyword>
<accession>A0ABW1VSB1</accession>
<evidence type="ECO:0000256" key="1">
    <source>
        <dbReference type="SAM" id="SignalP"/>
    </source>
</evidence>
<dbReference type="RefSeq" id="WP_212711037.1">
    <property type="nucleotide sequence ID" value="NZ_BAAAFW010000046.1"/>
</dbReference>
<gene>
    <name evidence="4" type="ORF">ACFP73_16135</name>
</gene>
<dbReference type="PANTHER" id="PTHR46615">
    <property type="entry name" value="ARYLSULFATASE K"/>
    <property type="match status" value="1"/>
</dbReference>
<evidence type="ECO:0000313" key="5">
    <source>
        <dbReference type="Proteomes" id="UP001596215"/>
    </source>
</evidence>
<evidence type="ECO:0000259" key="3">
    <source>
        <dbReference type="Pfam" id="PF16347"/>
    </source>
</evidence>
<dbReference type="InterPro" id="IPR000917">
    <property type="entry name" value="Sulfatase_N"/>
</dbReference>
<dbReference type="Proteomes" id="UP001596215">
    <property type="component" value="Unassembled WGS sequence"/>
</dbReference>
<organism evidence="4 5">
    <name type="scientific">Tatumella punctata</name>
    <dbReference type="NCBI Taxonomy" id="399969"/>
    <lineage>
        <taxon>Bacteria</taxon>
        <taxon>Pseudomonadati</taxon>
        <taxon>Pseudomonadota</taxon>
        <taxon>Gammaproteobacteria</taxon>
        <taxon>Enterobacterales</taxon>
        <taxon>Erwiniaceae</taxon>
        <taxon>Tatumella</taxon>
    </lineage>
</organism>
<feature type="chain" id="PRO_5046990133" evidence="1">
    <location>
        <begin position="33"/>
        <end position="621"/>
    </location>
</feature>
<protein>
    <submittedName>
        <fullName evidence="4">Sulfatase-like hydrolase/transferase</fullName>
    </submittedName>
</protein>
<name>A0ABW1VSB1_9GAMM</name>
<reference evidence="5" key="1">
    <citation type="journal article" date="2019" name="Int. J. Syst. Evol. Microbiol.">
        <title>The Global Catalogue of Microorganisms (GCM) 10K type strain sequencing project: providing services to taxonomists for standard genome sequencing and annotation.</title>
        <authorList>
            <consortium name="The Broad Institute Genomics Platform"/>
            <consortium name="The Broad Institute Genome Sequencing Center for Infectious Disease"/>
            <person name="Wu L."/>
            <person name="Ma J."/>
        </authorList>
    </citation>
    <scope>NUCLEOTIDE SEQUENCE [LARGE SCALE GENOMIC DNA]</scope>
    <source>
        <strain evidence="5">CGMCC 4.1530</strain>
    </source>
</reference>
<dbReference type="PROSITE" id="PS51318">
    <property type="entry name" value="TAT"/>
    <property type="match status" value="1"/>
</dbReference>
<dbReference type="InterPro" id="IPR032506">
    <property type="entry name" value="SGSH_C"/>
</dbReference>
<dbReference type="SUPFAM" id="SSF53649">
    <property type="entry name" value="Alkaline phosphatase-like"/>
    <property type="match status" value="1"/>
</dbReference>
<dbReference type="Pfam" id="PF16347">
    <property type="entry name" value="SGSH_C"/>
    <property type="match status" value="1"/>
</dbReference>
<dbReference type="InterPro" id="IPR051849">
    <property type="entry name" value="GAG-degrading_sulfatase"/>
</dbReference>
<feature type="signal peptide" evidence="1">
    <location>
        <begin position="1"/>
        <end position="32"/>
    </location>
</feature>
<dbReference type="EMBL" id="JBHSUC010000037">
    <property type="protein sequence ID" value="MFC6363590.1"/>
    <property type="molecule type" value="Genomic_DNA"/>
</dbReference>
<dbReference type="InterPro" id="IPR017850">
    <property type="entry name" value="Alkaline_phosphatase_core_sf"/>
</dbReference>
<feature type="domain" description="N-sulphoglucosamine sulphohydrolase C-terminal" evidence="3">
    <location>
        <begin position="547"/>
        <end position="587"/>
    </location>
</feature>
<sequence>MKNKTSSSRRDFIRIGSAITAVSLLSGKTVFADTPVNPPPGADPACPALPPESLPEGYNILFIVSDQEKYFDHYPFPVPGRERLAKRGVRFTNHHICSSVCTPSRSVLYTGLHMPQTGMFDNPGFPWMPASLDPTLGTLGHIMQQLGYYPAYKGKWHLNSQMSSPGNKISVSSTDIASIPRGELTALMQEYGFNDYTGVGDIIGHSQGGYLYDELTASQAISWLRGNGRDKQDHHQPWLLAVNLVNPHDVMYLNTDDPGEKNQWQGRLITGNNSSFPAQPPDNALYRYRWPQAKLEDSRFQSFSAAGRPPAHLEYQLCNGIQVGTIANVDRRWRKLQDYYFNCIRDNDTQLVRILNELDALGLSEKTIIVFTSDHGELCGAHQMNCKGTCTYKQQVRVPLFIVHPDFPGGKDCHALTCHLDIIPTLAGLTGRKNTEDNALLASRKGADISPLLFFPERYPVNYLRDAILYCYDMLMYSDATYIGNMFKVIRDETLSSEEKKHRFNTFTPDLKKRGGIRMIFDGKYKFTRYFSLQQHHIPETPEILRRYNDLELYDLQSDPQEMHNLAADKQYSSLVDHMNDKLNRLYRKEIGTKDDGHYIPPLKGLKWSLDPEVTAYLLRD</sequence>
<dbReference type="Pfam" id="PF00884">
    <property type="entry name" value="Sulfatase"/>
    <property type="match status" value="1"/>
</dbReference>
<dbReference type="InterPro" id="IPR006311">
    <property type="entry name" value="TAT_signal"/>
</dbReference>
<evidence type="ECO:0000313" key="4">
    <source>
        <dbReference type="EMBL" id="MFC6363590.1"/>
    </source>
</evidence>
<evidence type="ECO:0000259" key="2">
    <source>
        <dbReference type="Pfam" id="PF00884"/>
    </source>
</evidence>
<proteinExistence type="predicted"/>
<keyword evidence="1" id="KW-0732">Signal</keyword>
<dbReference type="Gene3D" id="3.40.720.10">
    <property type="entry name" value="Alkaline Phosphatase, subunit A"/>
    <property type="match status" value="1"/>
</dbReference>
<dbReference type="PANTHER" id="PTHR46615:SF1">
    <property type="entry name" value="ARYLSULFATASE K"/>
    <property type="match status" value="1"/>
</dbReference>
<dbReference type="CDD" id="cd16035">
    <property type="entry name" value="sulfatase_like"/>
    <property type="match status" value="1"/>
</dbReference>
<comment type="caution">
    <text evidence="4">The sequence shown here is derived from an EMBL/GenBank/DDBJ whole genome shotgun (WGS) entry which is preliminary data.</text>
</comment>
<feature type="domain" description="Sulfatase N-terminal" evidence="2">
    <location>
        <begin position="59"/>
        <end position="431"/>
    </location>
</feature>